<organism evidence="1 2">
    <name type="scientific">Actinocorallia libanotica</name>
    <dbReference type="NCBI Taxonomy" id="46162"/>
    <lineage>
        <taxon>Bacteria</taxon>
        <taxon>Bacillati</taxon>
        <taxon>Actinomycetota</taxon>
        <taxon>Actinomycetes</taxon>
        <taxon>Streptosporangiales</taxon>
        <taxon>Thermomonosporaceae</taxon>
        <taxon>Actinocorallia</taxon>
    </lineage>
</organism>
<sequence>MHRAHEQITEVCRDAPHGCTGLFFDAPHCFDVPMREAAFAWLTGIPMRAGRDG</sequence>
<dbReference type="EMBL" id="BAAAHH010000004">
    <property type="protein sequence ID" value="GAA0943254.1"/>
    <property type="molecule type" value="Genomic_DNA"/>
</dbReference>
<keyword evidence="2" id="KW-1185">Reference proteome</keyword>
<accession>A0ABP4AYC9</accession>
<evidence type="ECO:0000313" key="1">
    <source>
        <dbReference type="EMBL" id="GAA0943254.1"/>
    </source>
</evidence>
<protein>
    <submittedName>
        <fullName evidence="1">Uncharacterized protein</fullName>
    </submittedName>
</protein>
<reference evidence="2" key="1">
    <citation type="journal article" date="2019" name="Int. J. Syst. Evol. Microbiol.">
        <title>The Global Catalogue of Microorganisms (GCM) 10K type strain sequencing project: providing services to taxonomists for standard genome sequencing and annotation.</title>
        <authorList>
            <consortium name="The Broad Institute Genomics Platform"/>
            <consortium name="The Broad Institute Genome Sequencing Center for Infectious Disease"/>
            <person name="Wu L."/>
            <person name="Ma J."/>
        </authorList>
    </citation>
    <scope>NUCLEOTIDE SEQUENCE [LARGE SCALE GENOMIC DNA]</scope>
    <source>
        <strain evidence="2">JCM 10696</strain>
    </source>
</reference>
<gene>
    <name evidence="1" type="ORF">GCM10009550_15120</name>
</gene>
<evidence type="ECO:0000313" key="2">
    <source>
        <dbReference type="Proteomes" id="UP001500665"/>
    </source>
</evidence>
<dbReference type="Proteomes" id="UP001500665">
    <property type="component" value="Unassembled WGS sequence"/>
</dbReference>
<name>A0ABP4AYC9_9ACTN</name>
<comment type="caution">
    <text evidence="1">The sequence shown here is derived from an EMBL/GenBank/DDBJ whole genome shotgun (WGS) entry which is preliminary data.</text>
</comment>
<proteinExistence type="predicted"/>